<dbReference type="InterPro" id="IPR020846">
    <property type="entry name" value="MFS_dom"/>
</dbReference>
<keyword evidence="6 9" id="KW-0812">Transmembrane</keyword>
<evidence type="ECO:0000256" key="3">
    <source>
        <dbReference type="ARBA" id="ARBA00022448"/>
    </source>
</evidence>
<evidence type="ECO:0000256" key="1">
    <source>
        <dbReference type="ARBA" id="ARBA00004651"/>
    </source>
</evidence>
<dbReference type="SUPFAM" id="SSF103473">
    <property type="entry name" value="MFS general substrate transporter"/>
    <property type="match status" value="2"/>
</dbReference>
<organism evidence="11 12">
    <name type="scientific">Oleiharenicola lentus</name>
    <dbReference type="NCBI Taxonomy" id="2508720"/>
    <lineage>
        <taxon>Bacteria</taxon>
        <taxon>Pseudomonadati</taxon>
        <taxon>Verrucomicrobiota</taxon>
        <taxon>Opitutia</taxon>
        <taxon>Opitutales</taxon>
        <taxon>Opitutaceae</taxon>
        <taxon>Oleiharenicola</taxon>
    </lineage>
</organism>
<dbReference type="PANTHER" id="PTHR23535:SF2">
    <property type="entry name" value="SUGAR EFFLUX TRANSPORTER A-RELATED"/>
    <property type="match status" value="1"/>
</dbReference>
<evidence type="ECO:0000256" key="7">
    <source>
        <dbReference type="ARBA" id="ARBA00022989"/>
    </source>
</evidence>
<evidence type="ECO:0000313" key="11">
    <source>
        <dbReference type="EMBL" id="RXK56276.1"/>
    </source>
</evidence>
<proteinExistence type="inferred from homology"/>
<dbReference type="Gene3D" id="1.20.1250.20">
    <property type="entry name" value="MFS general substrate transporter like domains"/>
    <property type="match status" value="2"/>
</dbReference>
<evidence type="ECO:0000256" key="6">
    <source>
        <dbReference type="ARBA" id="ARBA00022692"/>
    </source>
</evidence>
<comment type="subcellular location">
    <subcellularLocation>
        <location evidence="1">Cell membrane</location>
        <topology evidence="1">Multi-pass membrane protein</topology>
    </subcellularLocation>
</comment>
<feature type="transmembrane region" description="Helical" evidence="9">
    <location>
        <begin position="320"/>
        <end position="342"/>
    </location>
</feature>
<feature type="transmembrane region" description="Helical" evidence="9">
    <location>
        <begin position="158"/>
        <end position="179"/>
    </location>
</feature>
<dbReference type="GO" id="GO:0005886">
    <property type="term" value="C:plasma membrane"/>
    <property type="evidence" value="ECO:0007669"/>
    <property type="project" value="UniProtKB-SubCell"/>
</dbReference>
<feature type="transmembrane region" description="Helical" evidence="9">
    <location>
        <begin position="185"/>
        <end position="205"/>
    </location>
</feature>
<feature type="transmembrane region" description="Helical" evidence="9">
    <location>
        <begin position="25"/>
        <end position="47"/>
    </location>
</feature>
<comment type="similarity">
    <text evidence="2">Belongs to the major facilitator superfamily. Set transporter family.</text>
</comment>
<dbReference type="RefSeq" id="WP_129047642.1">
    <property type="nucleotide sequence ID" value="NZ_SDHX01000001.1"/>
</dbReference>
<name>A0A4Q1CBI0_9BACT</name>
<evidence type="ECO:0000256" key="5">
    <source>
        <dbReference type="ARBA" id="ARBA00022597"/>
    </source>
</evidence>
<keyword evidence="3" id="KW-0813">Transport</keyword>
<keyword evidence="7 9" id="KW-1133">Transmembrane helix</keyword>
<dbReference type="AlphaFoldDB" id="A0A4Q1CBI0"/>
<protein>
    <submittedName>
        <fullName evidence="11">MFS transporter</fullName>
    </submittedName>
</protein>
<dbReference type="Pfam" id="PF07690">
    <property type="entry name" value="MFS_1"/>
    <property type="match status" value="1"/>
</dbReference>
<feature type="transmembrane region" description="Helical" evidence="9">
    <location>
        <begin position="378"/>
        <end position="402"/>
    </location>
</feature>
<gene>
    <name evidence="11" type="ORF">ESB00_10490</name>
</gene>
<keyword evidence="8 9" id="KW-0472">Membrane</keyword>
<evidence type="ECO:0000256" key="9">
    <source>
        <dbReference type="SAM" id="Phobius"/>
    </source>
</evidence>
<feature type="transmembrane region" description="Helical" evidence="9">
    <location>
        <begin position="230"/>
        <end position="256"/>
    </location>
</feature>
<dbReference type="InterPro" id="IPR036259">
    <property type="entry name" value="MFS_trans_sf"/>
</dbReference>
<sequence>MADNIDFSMKALLTPWRRLLAEREFVVLMLSNLVLGMAYSFVVPFYSMFGTIEVGMSNWTFGVFMTITTLAGIGISTALARWSDTRFSRRSILLLGCLCGALGYGCYAYVRSVLWLTVIGSVALGISSISFAQLFAAAREAMGRHGIPQSEAPLYMNIFRLLFSLAWTIGPAISAWVMIHAAYEGIFLVCAGLFALLFVIVLLFIPHRPPPAANAATRLPLTQVLRRPDLLCYFAAMALVFVCVTMGMMGLPLMILRTLGGNESHVGIAYSVAPVFELPFMFWFGLLASREHPGRLIRLGVIIAIAYYVLLFFVREPWHIYPVQILSAAMIAIVSGIAITFFQSYIPDQPGTATNLYTTANRLGSTVGYLAFGTLAEVLGYRAIFLVCAGLCGAAFLLLWLAREKHEHPAA</sequence>
<dbReference type="EMBL" id="SDHX01000001">
    <property type="protein sequence ID" value="RXK56276.1"/>
    <property type="molecule type" value="Genomic_DNA"/>
</dbReference>
<dbReference type="Proteomes" id="UP000290218">
    <property type="component" value="Unassembled WGS sequence"/>
</dbReference>
<feature type="transmembrane region" description="Helical" evidence="9">
    <location>
        <begin position="92"/>
        <end position="110"/>
    </location>
</feature>
<dbReference type="OrthoDB" id="7337792at2"/>
<feature type="transmembrane region" description="Helical" evidence="9">
    <location>
        <begin position="296"/>
        <end position="314"/>
    </location>
</feature>
<feature type="transmembrane region" description="Helical" evidence="9">
    <location>
        <begin position="59"/>
        <end position="80"/>
    </location>
</feature>
<dbReference type="GO" id="GO:0022857">
    <property type="term" value="F:transmembrane transporter activity"/>
    <property type="evidence" value="ECO:0007669"/>
    <property type="project" value="InterPro"/>
</dbReference>
<evidence type="ECO:0000256" key="2">
    <source>
        <dbReference type="ARBA" id="ARBA00006523"/>
    </source>
</evidence>
<dbReference type="PANTHER" id="PTHR23535">
    <property type="entry name" value="SUGAR EFFLUX TRANSPORTER A-RELATED"/>
    <property type="match status" value="1"/>
</dbReference>
<feature type="transmembrane region" description="Helical" evidence="9">
    <location>
        <begin position="116"/>
        <end position="137"/>
    </location>
</feature>
<evidence type="ECO:0000259" key="10">
    <source>
        <dbReference type="PROSITE" id="PS50850"/>
    </source>
</evidence>
<dbReference type="CDD" id="cd17471">
    <property type="entry name" value="MFS_Set"/>
    <property type="match status" value="1"/>
</dbReference>
<reference evidence="11 12" key="1">
    <citation type="submission" date="2019-01" db="EMBL/GenBank/DDBJ databases">
        <title>Lacunisphaera sp. strain TWA-58.</title>
        <authorList>
            <person name="Chen W.-M."/>
        </authorList>
    </citation>
    <scope>NUCLEOTIDE SEQUENCE [LARGE SCALE GENOMIC DNA]</scope>
    <source>
        <strain evidence="11 12">TWA-58</strain>
    </source>
</reference>
<dbReference type="PROSITE" id="PS50850">
    <property type="entry name" value="MFS"/>
    <property type="match status" value="1"/>
</dbReference>
<keyword evidence="4" id="KW-1003">Cell membrane</keyword>
<evidence type="ECO:0000256" key="4">
    <source>
        <dbReference type="ARBA" id="ARBA00022475"/>
    </source>
</evidence>
<comment type="caution">
    <text evidence="11">The sequence shown here is derived from an EMBL/GenBank/DDBJ whole genome shotgun (WGS) entry which is preliminary data.</text>
</comment>
<evidence type="ECO:0000256" key="8">
    <source>
        <dbReference type="ARBA" id="ARBA00023136"/>
    </source>
</evidence>
<keyword evidence="12" id="KW-1185">Reference proteome</keyword>
<feature type="domain" description="Major facilitator superfamily (MFS) profile" evidence="10">
    <location>
        <begin position="24"/>
        <end position="407"/>
    </location>
</feature>
<feature type="transmembrane region" description="Helical" evidence="9">
    <location>
        <begin position="268"/>
        <end position="289"/>
    </location>
</feature>
<keyword evidence="5" id="KW-0762">Sugar transport</keyword>
<accession>A0A4Q1CBI0</accession>
<evidence type="ECO:0000313" key="12">
    <source>
        <dbReference type="Proteomes" id="UP000290218"/>
    </source>
</evidence>
<dbReference type="InterPro" id="IPR011701">
    <property type="entry name" value="MFS"/>
</dbReference>